<dbReference type="EC" id="3.1.1.17" evidence="7"/>
<dbReference type="Pfam" id="PF08450">
    <property type="entry name" value="SGL"/>
    <property type="match status" value="1"/>
</dbReference>
<dbReference type="GO" id="GO:0030234">
    <property type="term" value="F:enzyme regulator activity"/>
    <property type="evidence" value="ECO:0007669"/>
    <property type="project" value="InterPro"/>
</dbReference>
<evidence type="ECO:0000313" key="18">
    <source>
        <dbReference type="Proteomes" id="UP001153954"/>
    </source>
</evidence>
<dbReference type="InterPro" id="IPR013658">
    <property type="entry name" value="SGL"/>
</dbReference>
<evidence type="ECO:0000256" key="9">
    <source>
        <dbReference type="ARBA" id="ARBA00022490"/>
    </source>
</evidence>
<dbReference type="PANTHER" id="PTHR10907">
    <property type="entry name" value="REGUCALCIN"/>
    <property type="match status" value="1"/>
</dbReference>
<dbReference type="GO" id="GO:0019853">
    <property type="term" value="P:L-ascorbic acid biosynthetic process"/>
    <property type="evidence" value="ECO:0007669"/>
    <property type="project" value="TreeGrafter"/>
</dbReference>
<evidence type="ECO:0000256" key="1">
    <source>
        <dbReference type="ARBA" id="ARBA00001589"/>
    </source>
</evidence>
<evidence type="ECO:0000256" key="13">
    <source>
        <dbReference type="ARBA" id="ARBA00032464"/>
    </source>
</evidence>
<accession>A0AAU9TD81</accession>
<dbReference type="Proteomes" id="UP001153954">
    <property type="component" value="Unassembled WGS sequence"/>
</dbReference>
<dbReference type="EMBL" id="CAKOGL010000003">
    <property type="protein sequence ID" value="CAH2085066.1"/>
    <property type="molecule type" value="Genomic_DNA"/>
</dbReference>
<evidence type="ECO:0000256" key="12">
    <source>
        <dbReference type="ARBA" id="ARBA00022837"/>
    </source>
</evidence>
<feature type="binding site" evidence="15">
    <location>
        <position position="212"/>
    </location>
    <ligand>
        <name>a divalent metal cation</name>
        <dbReference type="ChEBI" id="CHEBI:60240"/>
    </ligand>
</feature>
<dbReference type="PRINTS" id="PR01790">
    <property type="entry name" value="SMP30FAMILY"/>
</dbReference>
<sequence>MSLTIKKITEPLLLGEGPHWDDRQQALFFVDILEYTIHKYVPATGAHTKTKLDGTVGFIVPVDGTTDQFIIGLGTRFVIIQWDGEEGTPAKIVQELGAVDQDVVPENRLNDGKADPRGRIFAGTMGYEHPLGNVLPEKGSLYRVDKTGIHKLCSKIGVSNGLAWDLKKKAFYYTDTAELKIRRYDYDVDTGEISNLKYIFDLKESNVSGYPDGMTLDSDGNLWVALFNNSSVVKIDPETGKILQRVPIPALQVTSLTFGGPKLDVLFVTSASMNIGGAQEPPCGSTFMVTGLGVTEGLLDALWTREKGQGDSPSKMSVDVMRIGIEKGDIADHNTNTPAVSATPITMTTQLTGEAPSDGFLIENHSSIKILRSHE</sequence>
<evidence type="ECO:0000256" key="5">
    <source>
        <dbReference type="ARBA" id="ARBA00004496"/>
    </source>
</evidence>
<feature type="binding site" evidence="15">
    <location>
        <position position="110"/>
    </location>
    <ligand>
        <name>substrate</name>
    </ligand>
</feature>
<keyword evidence="10 15" id="KW-0479">Metal-binding</keyword>
<comment type="catalytic activity">
    <reaction evidence="1">
        <text>D-glucono-1,5-lactone + H2O = D-gluconate + H(+)</text>
        <dbReference type="Rhea" id="RHEA:10440"/>
        <dbReference type="ChEBI" id="CHEBI:15377"/>
        <dbReference type="ChEBI" id="CHEBI:15378"/>
        <dbReference type="ChEBI" id="CHEBI:16217"/>
        <dbReference type="ChEBI" id="CHEBI:18391"/>
        <dbReference type="EC" id="3.1.1.17"/>
    </reaction>
</comment>
<comment type="cofactor">
    <cofactor evidence="3">
        <name>Mn(2+)</name>
        <dbReference type="ChEBI" id="CHEBI:29035"/>
    </cofactor>
</comment>
<dbReference type="PRINTS" id="PR01791">
    <property type="entry name" value="REGUCALCIN"/>
</dbReference>
<evidence type="ECO:0000256" key="7">
    <source>
        <dbReference type="ARBA" id="ARBA00013227"/>
    </source>
</evidence>
<keyword evidence="11" id="KW-0378">Hydrolase</keyword>
<dbReference type="FunFam" id="2.120.10.30:FF:000027">
    <property type="entry name" value="Regucalcin homologue"/>
    <property type="match status" value="1"/>
</dbReference>
<keyword evidence="12" id="KW-0106">Calcium</keyword>
<dbReference type="GO" id="GO:0004341">
    <property type="term" value="F:gluconolactonase activity"/>
    <property type="evidence" value="ECO:0007669"/>
    <property type="project" value="UniProtKB-EC"/>
</dbReference>
<feature type="binding site" evidence="15">
    <location>
        <position position="108"/>
    </location>
    <ligand>
        <name>substrate</name>
    </ligand>
</feature>
<dbReference type="InterPro" id="IPR011042">
    <property type="entry name" value="6-blade_b-propeller_TolB-like"/>
</dbReference>
<dbReference type="Gene3D" id="2.120.10.30">
    <property type="entry name" value="TolB, C-terminal domain"/>
    <property type="match status" value="1"/>
</dbReference>
<comment type="cofactor">
    <cofactor evidence="4">
        <name>Mg(2+)</name>
        <dbReference type="ChEBI" id="CHEBI:18420"/>
    </cofactor>
</comment>
<name>A0AAU9TD81_EUPED</name>
<feature type="binding site" evidence="15">
    <location>
        <position position="160"/>
    </location>
    <ligand>
        <name>a divalent metal cation</name>
        <dbReference type="ChEBI" id="CHEBI:60240"/>
    </ligand>
</feature>
<dbReference type="GO" id="GO:0005737">
    <property type="term" value="C:cytoplasm"/>
    <property type="evidence" value="ECO:0007669"/>
    <property type="project" value="UniProtKB-SubCell"/>
</dbReference>
<feature type="binding site" evidence="15">
    <location>
        <position position="16"/>
    </location>
    <ligand>
        <name>a divalent metal cation</name>
        <dbReference type="ChEBI" id="CHEBI:60240"/>
    </ligand>
</feature>
<evidence type="ECO:0000256" key="11">
    <source>
        <dbReference type="ARBA" id="ARBA00022801"/>
    </source>
</evidence>
<reference evidence="17" key="1">
    <citation type="submission" date="2022-03" db="EMBL/GenBank/DDBJ databases">
        <authorList>
            <person name="Tunstrom K."/>
        </authorList>
    </citation>
    <scope>NUCLEOTIDE SEQUENCE</scope>
</reference>
<proteinExistence type="inferred from homology"/>
<protein>
    <recommendedName>
        <fullName evidence="8">Regucalcin</fullName>
        <ecNumber evidence="7">3.1.1.17</ecNumber>
    </recommendedName>
    <alternativeName>
        <fullName evidence="13">Gluconolactonase</fullName>
    </alternativeName>
</protein>
<feature type="active site" description="Proton donor/acceptor" evidence="14">
    <location>
        <position position="212"/>
    </location>
</feature>
<comment type="cofactor">
    <cofactor evidence="15">
        <name>Zn(2+)</name>
        <dbReference type="ChEBI" id="CHEBI:29105"/>
    </cofactor>
    <text evidence="15">Binds 1 divalent metal cation per subunit.</text>
</comment>
<comment type="subcellular location">
    <subcellularLocation>
        <location evidence="5">Cytoplasm</location>
    </subcellularLocation>
</comment>
<evidence type="ECO:0000256" key="2">
    <source>
        <dbReference type="ARBA" id="ARBA00001913"/>
    </source>
</evidence>
<evidence type="ECO:0000313" key="17">
    <source>
        <dbReference type="EMBL" id="CAH2085066.1"/>
    </source>
</evidence>
<keyword evidence="18" id="KW-1185">Reference proteome</keyword>
<organism evidence="17 18">
    <name type="scientific">Euphydryas editha</name>
    <name type="common">Edith's checkerspot</name>
    <dbReference type="NCBI Taxonomy" id="104508"/>
    <lineage>
        <taxon>Eukaryota</taxon>
        <taxon>Metazoa</taxon>
        <taxon>Ecdysozoa</taxon>
        <taxon>Arthropoda</taxon>
        <taxon>Hexapoda</taxon>
        <taxon>Insecta</taxon>
        <taxon>Pterygota</taxon>
        <taxon>Neoptera</taxon>
        <taxon>Endopterygota</taxon>
        <taxon>Lepidoptera</taxon>
        <taxon>Glossata</taxon>
        <taxon>Ditrysia</taxon>
        <taxon>Papilionoidea</taxon>
        <taxon>Nymphalidae</taxon>
        <taxon>Nymphalinae</taxon>
        <taxon>Euphydryas</taxon>
    </lineage>
</organism>
<evidence type="ECO:0000256" key="10">
    <source>
        <dbReference type="ARBA" id="ARBA00022723"/>
    </source>
</evidence>
<comment type="cofactor">
    <cofactor evidence="2">
        <name>Ca(2+)</name>
        <dbReference type="ChEBI" id="CHEBI:29108"/>
    </cofactor>
</comment>
<evidence type="ECO:0000256" key="8">
    <source>
        <dbReference type="ARBA" id="ARBA00016808"/>
    </source>
</evidence>
<evidence type="ECO:0000256" key="4">
    <source>
        <dbReference type="ARBA" id="ARBA00001946"/>
    </source>
</evidence>
<feature type="binding site" evidence="15">
    <location>
        <position position="128"/>
    </location>
    <ligand>
        <name>substrate</name>
    </ligand>
</feature>
<evidence type="ECO:0000256" key="3">
    <source>
        <dbReference type="ARBA" id="ARBA00001936"/>
    </source>
</evidence>
<dbReference type="InterPro" id="IPR008367">
    <property type="entry name" value="Regucalcin"/>
</dbReference>
<feature type="domain" description="SMP-30/Gluconolactonase/LRE-like region" evidence="16">
    <location>
        <begin position="14"/>
        <end position="272"/>
    </location>
</feature>
<evidence type="ECO:0000256" key="14">
    <source>
        <dbReference type="PIRSR" id="PIRSR605511-1"/>
    </source>
</evidence>
<comment type="caution">
    <text evidence="17">The sequence shown here is derived from an EMBL/GenBank/DDBJ whole genome shotgun (WGS) entry which is preliminary data.</text>
</comment>
<evidence type="ECO:0000259" key="16">
    <source>
        <dbReference type="Pfam" id="PF08450"/>
    </source>
</evidence>
<comment type="similarity">
    <text evidence="6">Belongs to the SMP-30/CGR1 family.</text>
</comment>
<evidence type="ECO:0000256" key="6">
    <source>
        <dbReference type="ARBA" id="ARBA00008853"/>
    </source>
</evidence>
<gene>
    <name evidence="17" type="ORF">EEDITHA_LOCUS1581</name>
</gene>
<keyword evidence="9" id="KW-0963">Cytoplasm</keyword>
<dbReference type="SUPFAM" id="SSF63829">
    <property type="entry name" value="Calcium-dependent phosphotriesterase"/>
    <property type="match status" value="1"/>
</dbReference>
<dbReference type="InterPro" id="IPR005511">
    <property type="entry name" value="SMP-30"/>
</dbReference>
<evidence type="ECO:0000256" key="15">
    <source>
        <dbReference type="PIRSR" id="PIRSR605511-2"/>
    </source>
</evidence>
<dbReference type="AlphaFoldDB" id="A0AAU9TD81"/>
<dbReference type="PANTHER" id="PTHR10907:SF66">
    <property type="entry name" value="MIP34848P1-RELATED"/>
    <property type="match status" value="1"/>
</dbReference>
<keyword evidence="15" id="KW-0862">Zinc</keyword>
<dbReference type="GO" id="GO:0005509">
    <property type="term" value="F:calcium ion binding"/>
    <property type="evidence" value="ECO:0007669"/>
    <property type="project" value="InterPro"/>
</dbReference>